<dbReference type="AlphaFoldDB" id="A0AA38G418"/>
<reference evidence="1 2" key="1">
    <citation type="journal article" date="2021" name="Nat. Plants">
        <title>The Taxus genome provides insights into paclitaxel biosynthesis.</title>
        <authorList>
            <person name="Xiong X."/>
            <person name="Gou J."/>
            <person name="Liao Q."/>
            <person name="Li Y."/>
            <person name="Zhou Q."/>
            <person name="Bi G."/>
            <person name="Li C."/>
            <person name="Du R."/>
            <person name="Wang X."/>
            <person name="Sun T."/>
            <person name="Guo L."/>
            <person name="Liang H."/>
            <person name="Lu P."/>
            <person name="Wu Y."/>
            <person name="Zhang Z."/>
            <person name="Ro D.K."/>
            <person name="Shang Y."/>
            <person name="Huang S."/>
            <person name="Yan J."/>
        </authorList>
    </citation>
    <scope>NUCLEOTIDE SEQUENCE [LARGE SCALE GENOMIC DNA]</scope>
    <source>
        <strain evidence="1">Ta-2019</strain>
    </source>
</reference>
<gene>
    <name evidence="1" type="ORF">KI387_023011</name>
</gene>
<evidence type="ECO:0000313" key="2">
    <source>
        <dbReference type="Proteomes" id="UP000824469"/>
    </source>
</evidence>
<name>A0AA38G418_TAXCH</name>
<evidence type="ECO:0000313" key="1">
    <source>
        <dbReference type="EMBL" id="KAH9314384.1"/>
    </source>
</evidence>
<feature type="non-terminal residue" evidence="1">
    <location>
        <position position="1"/>
    </location>
</feature>
<protein>
    <submittedName>
        <fullName evidence="1">Uncharacterized protein</fullName>
    </submittedName>
</protein>
<proteinExistence type="predicted"/>
<accession>A0AA38G418</accession>
<dbReference type="Proteomes" id="UP000824469">
    <property type="component" value="Unassembled WGS sequence"/>
</dbReference>
<sequence>RRLPVLQTWERHSQIAELEGSMHRRDHREMAILLEVVGLGPVTQMPSIVLDHSLLTALAE</sequence>
<dbReference type="EMBL" id="JAHRHJ020000005">
    <property type="protein sequence ID" value="KAH9314384.1"/>
    <property type="molecule type" value="Genomic_DNA"/>
</dbReference>
<comment type="caution">
    <text evidence="1">The sequence shown here is derived from an EMBL/GenBank/DDBJ whole genome shotgun (WGS) entry which is preliminary data.</text>
</comment>
<organism evidence="1 2">
    <name type="scientific">Taxus chinensis</name>
    <name type="common">Chinese yew</name>
    <name type="synonym">Taxus wallichiana var. chinensis</name>
    <dbReference type="NCBI Taxonomy" id="29808"/>
    <lineage>
        <taxon>Eukaryota</taxon>
        <taxon>Viridiplantae</taxon>
        <taxon>Streptophyta</taxon>
        <taxon>Embryophyta</taxon>
        <taxon>Tracheophyta</taxon>
        <taxon>Spermatophyta</taxon>
        <taxon>Pinopsida</taxon>
        <taxon>Pinidae</taxon>
        <taxon>Conifers II</taxon>
        <taxon>Cupressales</taxon>
        <taxon>Taxaceae</taxon>
        <taxon>Taxus</taxon>
    </lineage>
</organism>
<keyword evidence="2" id="KW-1185">Reference proteome</keyword>